<dbReference type="EMBL" id="JAFNEN010000158">
    <property type="protein sequence ID" value="KAG8191511.1"/>
    <property type="molecule type" value="Genomic_DNA"/>
</dbReference>
<accession>A0AAV6V5E1</accession>
<name>A0AAV6V5E1_9ARAC</name>
<sequence>MDFFDYSSLDEVQHQGGTDNSIMIRELNKIQKIENFRSMTNRCPLPCNHDFLMAAIKTGEAAVAIKEFGAFVPEPGDRKVFIH</sequence>
<comment type="caution">
    <text evidence="1">The sequence shown here is derived from an EMBL/GenBank/DDBJ whole genome shotgun (WGS) entry which is preliminary data.</text>
</comment>
<dbReference type="Proteomes" id="UP000827092">
    <property type="component" value="Unassembled WGS sequence"/>
</dbReference>
<reference evidence="1 2" key="1">
    <citation type="journal article" date="2022" name="Nat. Ecol. Evol.">
        <title>A masculinizing supergene underlies an exaggerated male reproductive morph in a spider.</title>
        <authorList>
            <person name="Hendrickx F."/>
            <person name="De Corte Z."/>
            <person name="Sonet G."/>
            <person name="Van Belleghem S.M."/>
            <person name="Kostlbacher S."/>
            <person name="Vangestel C."/>
        </authorList>
    </citation>
    <scope>NUCLEOTIDE SEQUENCE [LARGE SCALE GENOMIC DNA]</scope>
    <source>
        <strain evidence="1">W744_W776</strain>
    </source>
</reference>
<protein>
    <submittedName>
        <fullName evidence="1">Uncharacterized protein</fullName>
    </submittedName>
</protein>
<keyword evidence="2" id="KW-1185">Reference proteome</keyword>
<evidence type="ECO:0000313" key="1">
    <source>
        <dbReference type="EMBL" id="KAG8191511.1"/>
    </source>
</evidence>
<evidence type="ECO:0000313" key="2">
    <source>
        <dbReference type="Proteomes" id="UP000827092"/>
    </source>
</evidence>
<gene>
    <name evidence="1" type="ORF">JTE90_019575</name>
</gene>
<proteinExistence type="predicted"/>
<dbReference type="AlphaFoldDB" id="A0AAV6V5E1"/>
<organism evidence="1 2">
    <name type="scientific">Oedothorax gibbosus</name>
    <dbReference type="NCBI Taxonomy" id="931172"/>
    <lineage>
        <taxon>Eukaryota</taxon>
        <taxon>Metazoa</taxon>
        <taxon>Ecdysozoa</taxon>
        <taxon>Arthropoda</taxon>
        <taxon>Chelicerata</taxon>
        <taxon>Arachnida</taxon>
        <taxon>Araneae</taxon>
        <taxon>Araneomorphae</taxon>
        <taxon>Entelegynae</taxon>
        <taxon>Araneoidea</taxon>
        <taxon>Linyphiidae</taxon>
        <taxon>Erigoninae</taxon>
        <taxon>Oedothorax</taxon>
    </lineage>
</organism>